<evidence type="ECO:0000256" key="1">
    <source>
        <dbReference type="SAM" id="Coils"/>
    </source>
</evidence>
<dbReference type="InterPro" id="IPR027417">
    <property type="entry name" value="P-loop_NTPase"/>
</dbReference>
<name>A0A7X9NIZ5_9FIRM</name>
<feature type="domain" description="DUF2326" evidence="2">
    <location>
        <begin position="428"/>
        <end position="568"/>
    </location>
</feature>
<sequence length="584" mass="67939">MKLHSLTANKPTFHPIIFKDGINIIVGKQISPHTKNDGNTYNGVGKSLTLHLIHFCLGANKINSFTAKLPGWEFTLKFSIDGEEYFTTRSTDEQNKIDFCGEKVSVAVVRQKLLKLCFGISNAPKNLTWNTLFSRFARRYRSCYATFDSFVPKESDYSKILNNCYLLGIDIDLIVRKKELRDRQTAAKNTEKAIKKDPLFRQYYLGKNDAVLDVADLKYRIATLENEISQFKISHDYHELEKEANEKSYQKKRLENQRTLISSYIKNIEEAFTETAQVKEDKLLKIYEAANVEIPEMVKKNIDDVLHFHSGLLQSRNKRLKKELNKQQVQLKNIDEQISVLGQRMDELLAYLNSHGALEEYVSLTKHLSSLNNELNRILEYQKILKAYKDTELDIKASLISEDKQTEVYLEEQESYLEKLRNIYWNYAKRFYPKKRSGLVLKNNYGENMIRYTLEARIEDDSSDGVNEVRMFCFDLLLLVCKKSNMRFIMHDSRLFANMDPRQRETLFRIVQDVCIENEYQYICSINEDAVISFKSLMSNTDYSQIITDNIILELNDDAPESKLLGIQIDIDLEDKSKSTDNLG</sequence>
<dbReference type="InterPro" id="IPR018760">
    <property type="entry name" value="DUF2326"/>
</dbReference>
<comment type="caution">
    <text evidence="3">The sequence shown here is derived from an EMBL/GenBank/DDBJ whole genome shotgun (WGS) entry which is preliminary data.</text>
</comment>
<evidence type="ECO:0000313" key="3">
    <source>
        <dbReference type="EMBL" id="NME45132.1"/>
    </source>
</evidence>
<protein>
    <submittedName>
        <fullName evidence="3">DUF2326 domain-containing protein</fullName>
    </submittedName>
</protein>
<dbReference type="RefSeq" id="WP_168966259.1">
    <property type="nucleotide sequence ID" value="NZ_JABAFR010000026.1"/>
</dbReference>
<dbReference type="Gene3D" id="3.40.50.300">
    <property type="entry name" value="P-loop containing nucleotide triphosphate hydrolases"/>
    <property type="match status" value="1"/>
</dbReference>
<evidence type="ECO:0000313" key="4">
    <source>
        <dbReference type="Proteomes" id="UP000540014"/>
    </source>
</evidence>
<proteinExistence type="predicted"/>
<keyword evidence="1" id="KW-0175">Coiled coil</keyword>
<evidence type="ECO:0000259" key="2">
    <source>
        <dbReference type="Pfam" id="PF10088"/>
    </source>
</evidence>
<gene>
    <name evidence="3" type="ORF">HF861_09600</name>
</gene>
<feature type="coiled-coil region" evidence="1">
    <location>
        <begin position="207"/>
        <end position="257"/>
    </location>
</feature>
<dbReference type="Pfam" id="PF10088">
    <property type="entry name" value="DUF2326"/>
    <property type="match status" value="1"/>
</dbReference>
<accession>A0A7X9NIZ5</accession>
<dbReference type="Proteomes" id="UP000540014">
    <property type="component" value="Unassembled WGS sequence"/>
</dbReference>
<reference evidence="3 4" key="1">
    <citation type="submission" date="2020-04" db="EMBL/GenBank/DDBJ databases">
        <authorList>
            <person name="Hitch T.C.A."/>
            <person name="Wylensek D."/>
            <person name="Clavel T."/>
        </authorList>
    </citation>
    <scope>NUCLEOTIDE SEQUENCE [LARGE SCALE GENOMIC DNA]</scope>
    <source>
        <strain evidence="3 4">BSM-383-APC-22F</strain>
    </source>
</reference>
<organism evidence="3 4">
    <name type="scientific">Faecalicoccus pleomorphus</name>
    <dbReference type="NCBI Taxonomy" id="1323"/>
    <lineage>
        <taxon>Bacteria</taxon>
        <taxon>Bacillati</taxon>
        <taxon>Bacillota</taxon>
        <taxon>Erysipelotrichia</taxon>
        <taxon>Erysipelotrichales</taxon>
        <taxon>Erysipelotrichaceae</taxon>
        <taxon>Faecalicoccus</taxon>
    </lineage>
</organism>
<dbReference type="EMBL" id="JABAFR010000026">
    <property type="protein sequence ID" value="NME45132.1"/>
    <property type="molecule type" value="Genomic_DNA"/>
</dbReference>
<dbReference type="AlphaFoldDB" id="A0A7X9NIZ5"/>